<dbReference type="GO" id="GO:0006369">
    <property type="term" value="P:termination of RNA polymerase II transcription"/>
    <property type="evidence" value="ECO:0007669"/>
    <property type="project" value="InterPro"/>
</dbReference>
<evidence type="ECO:0000256" key="1">
    <source>
        <dbReference type="SAM" id="MobiDB-lite"/>
    </source>
</evidence>
<gene>
    <name evidence="2" type="ORF">HBR001_LOCUS5020</name>
</gene>
<feature type="region of interest" description="Disordered" evidence="1">
    <location>
        <begin position="1140"/>
        <end position="1174"/>
    </location>
</feature>
<dbReference type="PANTHER" id="PTHR15921:SF3">
    <property type="entry name" value="PRE-MRNA CLEAVAGE COMPLEX 2 PROTEIN PCF11"/>
    <property type="match status" value="1"/>
</dbReference>
<feature type="compositionally biased region" description="Polar residues" evidence="1">
    <location>
        <begin position="1074"/>
        <end position="1085"/>
    </location>
</feature>
<sequence>MATTKDLRQQWQSARKSAPVSAGGVNVRRLALHGLNAKSTRQDACDEEQEDSAQDETTRSAACGNPFCRKVLANRYASFCEDKRMCQRYRALKLQCLANAQAEEDEEDTKPLSLVIKRRKRKDKSNDTQTPAEVQASPRATGHNNGRKNKGLTVARVAAGAEASDEKRRSSVKSPRESEKEATPRKKKRKKVVRQMDSEQAADDVDEEEEEGEKEAEDEGEEKKKRDKRVKRTRDGQEMDSLVGRLRSGGLTPSSVSAVDELGAHTDKAAKKTLLRVQLSTETSGDGKPGIGSSSLRVKRRRLDGRLSTGKAASPRFVSSSPKHVATPPAASSADASWTIPRATPSQERTSVQQIRRNMDADLVPLGVAKSAKSTGGGRYVQNGNRSVSNGLRPSNPRPRPLSMSKFPVLPVSAAPASSVLPAKALPTFVSTTRQQPSSPQYKRPWPPLPPQASVAAPTPLPHQTSVMAPPPPPPPPRQTSVTAPLPPPPLLPPQTFVSAPLPVSRPAARTVTSSPLSAKSFAAPAAIDLPATTAPAACDVSRISTLAYLKSKKGVSERQLPGHQTNFPPPRMSSPERVSIVSDDHALGISMVPACPTGPPRYRNDGAPLLSYAESRLVVDTRRHYPEVDAKNQRSHSGAEEDAMQYRERPKVGSALERSASGHWKDRNFLSPRERTLLRQQDAFTAGVRSSGFEYSTDTYVRSSPSSYEQPNRKKPAHKEPPPPQHASASCRSDQRVNHEPRKSGHDDIEDDAPTFSYRESFLPHLLSVFIYKFPHSLEAVYNVTKKPRKMIWYVKTIERIERMCRPFDLKVKFDGLKAVVTVRDREWLTLEGTSTVLLHLDVMKGLRSEAITWLRLYEEMETALAYYRSMYGSQANESYCFLRAWNNLKSTGNPIALSREVNYFCGTRFHHWNFVVGKVEIGSGSHEEKREAFRLATISALYFLLSIGRGVRRPSVERTRASDDHDDFEESHRSSSREPSASRTVRSPDDNRENSVSAASSPSIGPSSPVESRQAVVQPPTKRLPMARDDATRFFAEAPSTGRQPSPVQPSTEQLPVARDDATRSPAEAPSTGRQPSPVQPSMEQLPAPRDGADSLRADKPSTTQGPAEDESLFSAEVHSDTAPVSSGSHELAETVEKRCPSKEMDTSDVNATGVSSSAESPRIPVRTRGTSYANAREPAATPVSGVTSGGTVSSAPTVVVSGPTITLDPLRPAVAVQSEPLAFIPAPIMAPFGAPAAAAGNMGPAIQRGIPAFQTKASAPSRRCMMCEMIRMRKPDGERCLRCQQKDVPANGAFSALLWP</sequence>
<dbReference type="GO" id="GO:0005737">
    <property type="term" value="C:cytoplasm"/>
    <property type="evidence" value="ECO:0007669"/>
    <property type="project" value="TreeGrafter"/>
</dbReference>
<evidence type="ECO:0008006" key="4">
    <source>
        <dbReference type="Google" id="ProtNLM"/>
    </source>
</evidence>
<feature type="region of interest" description="Disordered" evidence="1">
    <location>
        <begin position="38"/>
        <end position="59"/>
    </location>
</feature>
<dbReference type="PANTHER" id="PTHR15921">
    <property type="entry name" value="PRE-MRNA CLEAVAGE COMPLEX II"/>
    <property type="match status" value="1"/>
</dbReference>
<feature type="region of interest" description="Disordered" evidence="1">
    <location>
        <begin position="280"/>
        <end position="405"/>
    </location>
</feature>
<feature type="region of interest" description="Disordered" evidence="1">
    <location>
        <begin position="629"/>
        <end position="668"/>
    </location>
</feature>
<feature type="region of interest" description="Disordered" evidence="1">
    <location>
        <begin position="958"/>
        <end position="1112"/>
    </location>
</feature>
<name>A0AAV0U3J7_HYABA</name>
<accession>A0AAV0U3J7</accession>
<feature type="compositionally biased region" description="Polar residues" evidence="1">
    <location>
        <begin position="1150"/>
        <end position="1162"/>
    </location>
</feature>
<keyword evidence="3" id="KW-1185">Reference proteome</keyword>
<feature type="compositionally biased region" description="Basic and acidic residues" evidence="1">
    <location>
        <begin position="1093"/>
        <end position="1102"/>
    </location>
</feature>
<reference evidence="2" key="1">
    <citation type="submission" date="2022-12" db="EMBL/GenBank/DDBJ databases">
        <authorList>
            <person name="Webb A."/>
        </authorList>
    </citation>
    <scope>NUCLEOTIDE SEQUENCE</scope>
    <source>
        <strain evidence="2">Hp1</strain>
    </source>
</reference>
<organism evidence="2 3">
    <name type="scientific">Hyaloperonospora brassicae</name>
    <name type="common">Brassica downy mildew</name>
    <name type="synonym">Peronospora brassicae</name>
    <dbReference type="NCBI Taxonomy" id="162125"/>
    <lineage>
        <taxon>Eukaryota</taxon>
        <taxon>Sar</taxon>
        <taxon>Stramenopiles</taxon>
        <taxon>Oomycota</taxon>
        <taxon>Peronosporomycetes</taxon>
        <taxon>Peronosporales</taxon>
        <taxon>Peronosporaceae</taxon>
        <taxon>Hyaloperonospora</taxon>
    </lineage>
</organism>
<feature type="compositionally biased region" description="Acidic residues" evidence="1">
    <location>
        <begin position="45"/>
        <end position="54"/>
    </location>
</feature>
<feature type="compositionally biased region" description="Acidic residues" evidence="1">
    <location>
        <begin position="200"/>
        <end position="220"/>
    </location>
</feature>
<proteinExistence type="predicted"/>
<feature type="compositionally biased region" description="Polar residues" evidence="1">
    <location>
        <begin position="431"/>
        <end position="441"/>
    </location>
</feature>
<feature type="compositionally biased region" description="Pro residues" evidence="1">
    <location>
        <begin position="469"/>
        <end position="478"/>
    </location>
</feature>
<feature type="compositionally biased region" description="Basic and acidic residues" evidence="1">
    <location>
        <begin position="734"/>
        <end position="748"/>
    </location>
</feature>
<feature type="region of interest" description="Disordered" evidence="1">
    <location>
        <begin position="431"/>
        <end position="517"/>
    </location>
</feature>
<feature type="region of interest" description="Disordered" evidence="1">
    <location>
        <begin position="1"/>
        <end position="23"/>
    </location>
</feature>
<dbReference type="InterPro" id="IPR045154">
    <property type="entry name" value="PCF11-like"/>
</dbReference>
<dbReference type="GO" id="GO:0003729">
    <property type="term" value="F:mRNA binding"/>
    <property type="evidence" value="ECO:0007669"/>
    <property type="project" value="InterPro"/>
</dbReference>
<protein>
    <recommendedName>
        <fullName evidence="4">Proteophosphoglycan ppg4</fullName>
    </recommendedName>
</protein>
<feature type="compositionally biased region" description="Polar residues" evidence="1">
    <location>
        <begin position="1043"/>
        <end position="1056"/>
    </location>
</feature>
<feature type="compositionally biased region" description="Low complexity" evidence="1">
    <location>
        <begin position="997"/>
        <end position="1014"/>
    </location>
</feature>
<feature type="region of interest" description="Disordered" evidence="1">
    <location>
        <begin position="554"/>
        <end position="577"/>
    </location>
</feature>
<feature type="compositionally biased region" description="Polar residues" evidence="1">
    <location>
        <begin position="699"/>
        <end position="711"/>
    </location>
</feature>
<feature type="compositionally biased region" description="Basic and acidic residues" evidence="1">
    <location>
        <begin position="164"/>
        <end position="184"/>
    </location>
</feature>
<dbReference type="EMBL" id="CANTFL010001069">
    <property type="protein sequence ID" value="CAI5730933.1"/>
    <property type="molecule type" value="Genomic_DNA"/>
</dbReference>
<dbReference type="GO" id="GO:0005849">
    <property type="term" value="C:mRNA cleavage factor complex"/>
    <property type="evidence" value="ECO:0007669"/>
    <property type="project" value="TreeGrafter"/>
</dbReference>
<dbReference type="GO" id="GO:0031124">
    <property type="term" value="P:mRNA 3'-end processing"/>
    <property type="evidence" value="ECO:0007669"/>
    <property type="project" value="InterPro"/>
</dbReference>
<evidence type="ECO:0000313" key="3">
    <source>
        <dbReference type="Proteomes" id="UP001162031"/>
    </source>
</evidence>
<feature type="compositionally biased region" description="Polar residues" evidence="1">
    <location>
        <begin position="344"/>
        <end position="356"/>
    </location>
</feature>
<comment type="caution">
    <text evidence="2">The sequence shown here is derived from an EMBL/GenBank/DDBJ whole genome shotgun (WGS) entry which is preliminary data.</text>
</comment>
<evidence type="ECO:0000313" key="2">
    <source>
        <dbReference type="EMBL" id="CAI5730933.1"/>
    </source>
</evidence>
<dbReference type="Proteomes" id="UP001162031">
    <property type="component" value="Unassembled WGS sequence"/>
</dbReference>
<feature type="region of interest" description="Disordered" evidence="1">
    <location>
        <begin position="100"/>
        <end position="255"/>
    </location>
</feature>
<dbReference type="GO" id="GO:0000993">
    <property type="term" value="F:RNA polymerase II complex binding"/>
    <property type="evidence" value="ECO:0007669"/>
    <property type="project" value="InterPro"/>
</dbReference>
<feature type="region of interest" description="Disordered" evidence="1">
    <location>
        <begin position="699"/>
        <end position="752"/>
    </location>
</feature>